<dbReference type="Proteomes" id="UP001301350">
    <property type="component" value="Unassembled WGS sequence"/>
</dbReference>
<comment type="caution">
    <text evidence="2">The sequence shown here is derived from an EMBL/GenBank/DDBJ whole genome shotgun (WGS) entry which is preliminary data.</text>
</comment>
<dbReference type="AlphaFoldDB" id="A0AAV9J080"/>
<feature type="region of interest" description="Disordered" evidence="1">
    <location>
        <begin position="416"/>
        <end position="435"/>
    </location>
</feature>
<organism evidence="2 3">
    <name type="scientific">Cyanidium caldarium</name>
    <name type="common">Red alga</name>
    <dbReference type="NCBI Taxonomy" id="2771"/>
    <lineage>
        <taxon>Eukaryota</taxon>
        <taxon>Rhodophyta</taxon>
        <taxon>Bangiophyceae</taxon>
        <taxon>Cyanidiales</taxon>
        <taxon>Cyanidiaceae</taxon>
        <taxon>Cyanidium</taxon>
    </lineage>
</organism>
<keyword evidence="3" id="KW-1185">Reference proteome</keyword>
<reference evidence="2 3" key="1">
    <citation type="submission" date="2022-07" db="EMBL/GenBank/DDBJ databases">
        <title>Genome-wide signatures of adaptation to extreme environments.</title>
        <authorList>
            <person name="Cho C.H."/>
            <person name="Yoon H.S."/>
        </authorList>
    </citation>
    <scope>NUCLEOTIDE SEQUENCE [LARGE SCALE GENOMIC DNA]</scope>
    <source>
        <strain evidence="2 3">DBV 063 E5</strain>
    </source>
</reference>
<evidence type="ECO:0000313" key="2">
    <source>
        <dbReference type="EMBL" id="KAK4537987.1"/>
    </source>
</evidence>
<gene>
    <name evidence="2" type="ORF">CDCA_CDCA15G4012</name>
</gene>
<name>A0AAV9J080_CYACA</name>
<dbReference type="EMBL" id="JANCYW010000015">
    <property type="protein sequence ID" value="KAK4537987.1"/>
    <property type="molecule type" value="Genomic_DNA"/>
</dbReference>
<protein>
    <submittedName>
        <fullName evidence="2">Uncharacterized protein</fullName>
    </submittedName>
</protein>
<sequence>MVKRKRASGSASSERTTAVAAALWTAGSAAAVRDAVPVEWTAAQVEVALRSGLLSGWMQQEGDGTSRVKLAFRLIDAAFEWARERGGHPAGLALLPYELSEWVVELAAACASDGEEVEAVMEEMLARRELYAQAAGFARGKYALIRALWGGLFPRLMGRSEACERDAQVWARAMLFMAGVFPVGDRSAVNLKGVARYRQRAVLGLGDRDGRVDDAAADTADADAVSVTLRECVEWAQRAPAQGDEAELLPHVAAWLSAAAFDTCTHGSHGAALSDAALLSPVPSFQNDALADRVLRLYWVVRMLMHVSFWRTERMPHWEERLWAHVEQCWPTRLATALRDLFADERQRWVAWKSAGCPRFERDGFLEAGDEADREMVMEFFTEAESEALPPPPWQPIDDWQALEVLAQQAAASSTDELDSLLLSPPPSATPPASADAVRQQGIHIAGDSYRWLLLRRLRQLDPTRWLRYADSHRDIEAFLSTETAATPTPATTADAR</sequence>
<proteinExistence type="predicted"/>
<evidence type="ECO:0000256" key="1">
    <source>
        <dbReference type="SAM" id="MobiDB-lite"/>
    </source>
</evidence>
<accession>A0AAV9J080</accession>
<evidence type="ECO:0000313" key="3">
    <source>
        <dbReference type="Proteomes" id="UP001301350"/>
    </source>
</evidence>